<evidence type="ECO:0000313" key="2">
    <source>
        <dbReference type="EMBL" id="WDD98183.1"/>
    </source>
</evidence>
<dbReference type="SUPFAM" id="SSF54523">
    <property type="entry name" value="Pili subunits"/>
    <property type="match status" value="1"/>
</dbReference>
<dbReference type="RefSeq" id="WP_044830519.1">
    <property type="nucleotide sequence ID" value="NZ_CP059735.1"/>
</dbReference>
<dbReference type="Gene3D" id="3.30.700.10">
    <property type="entry name" value="Glycoprotein, Type 4 Pilin"/>
    <property type="match status" value="1"/>
</dbReference>
<keyword evidence="1" id="KW-0812">Transmembrane</keyword>
<keyword evidence="1" id="KW-1133">Transmembrane helix</keyword>
<evidence type="ECO:0000256" key="1">
    <source>
        <dbReference type="SAM" id="Phobius"/>
    </source>
</evidence>
<dbReference type="NCBIfam" id="TIGR02532">
    <property type="entry name" value="IV_pilin_GFxxxE"/>
    <property type="match status" value="1"/>
</dbReference>
<dbReference type="AlphaFoldDB" id="A0AAF0C2Q7"/>
<accession>A0AAF0C2Q7</accession>
<proteinExistence type="predicted"/>
<dbReference type="PROSITE" id="PS00409">
    <property type="entry name" value="PROKAR_NTER_METHYL"/>
    <property type="match status" value="1"/>
</dbReference>
<reference evidence="2 3" key="2">
    <citation type="journal article" date="2022" name="Mar. Drugs">
        <title>Bioassay-Guided Fractionation Leads to the Detection of Cholic Acid Generated by the Rare Thalassomonas sp.</title>
        <authorList>
            <person name="Pheiffer F."/>
            <person name="Schneider Y.K."/>
            <person name="Hansen E.H."/>
            <person name="Andersen J.H."/>
            <person name="Isaksson J."/>
            <person name="Busche T."/>
            <person name="R C."/>
            <person name="Kalinowski J."/>
            <person name="Zyl L.V."/>
            <person name="Trindade M."/>
        </authorList>
    </citation>
    <scope>NUCLEOTIDE SEQUENCE [LARGE SCALE GENOMIC DNA]</scope>
    <source>
        <strain evidence="2 3">A5K-106</strain>
    </source>
</reference>
<evidence type="ECO:0000313" key="3">
    <source>
        <dbReference type="Proteomes" id="UP000032568"/>
    </source>
</evidence>
<dbReference type="KEGG" id="tact:SG35_023350"/>
<dbReference type="InterPro" id="IPR045584">
    <property type="entry name" value="Pilin-like"/>
</dbReference>
<name>A0AAF0C2Q7_9GAMM</name>
<protein>
    <submittedName>
        <fullName evidence="2">Type II secretion system protein</fullName>
    </submittedName>
</protein>
<dbReference type="Pfam" id="PF07963">
    <property type="entry name" value="N_methyl"/>
    <property type="match status" value="1"/>
</dbReference>
<dbReference type="Proteomes" id="UP000032568">
    <property type="component" value="Chromosome"/>
</dbReference>
<sequence length="165" mass="17077">MKRLQKQAGFTLIELVVVIVILGILAVTAAPKFVDLTGDANGATLQGVKAAVETATTGVHAKSLIAGNHTTVKGDDPTVTVAGATIEIGSGWHNATLENFNDLLDIQFGAGEQFSNVVEGTSFFIYITGDTAPTVAAPGNCRVQYTESANSNVKPVIDIDVTGCS</sequence>
<keyword evidence="3" id="KW-1185">Reference proteome</keyword>
<keyword evidence="1" id="KW-0472">Membrane</keyword>
<reference evidence="2 3" key="1">
    <citation type="journal article" date="2015" name="Genome Announc.">
        <title>Draft Genome Sequences of Marine Isolates of Thalassomonas viridans and Thalassomonas actiniarum.</title>
        <authorList>
            <person name="Olonade I."/>
            <person name="van Zyl L.J."/>
            <person name="Trindade M."/>
        </authorList>
    </citation>
    <scope>NUCLEOTIDE SEQUENCE [LARGE SCALE GENOMIC DNA]</scope>
    <source>
        <strain evidence="2 3">A5K-106</strain>
    </source>
</reference>
<gene>
    <name evidence="2" type="ORF">SG35_023350</name>
</gene>
<organism evidence="2 3">
    <name type="scientific">Thalassomonas actiniarum</name>
    <dbReference type="NCBI Taxonomy" id="485447"/>
    <lineage>
        <taxon>Bacteria</taxon>
        <taxon>Pseudomonadati</taxon>
        <taxon>Pseudomonadota</taxon>
        <taxon>Gammaproteobacteria</taxon>
        <taxon>Alteromonadales</taxon>
        <taxon>Colwelliaceae</taxon>
        <taxon>Thalassomonas</taxon>
    </lineage>
</organism>
<feature type="transmembrane region" description="Helical" evidence="1">
    <location>
        <begin position="12"/>
        <end position="30"/>
    </location>
</feature>
<dbReference type="EMBL" id="CP059735">
    <property type="protein sequence ID" value="WDD98183.1"/>
    <property type="molecule type" value="Genomic_DNA"/>
</dbReference>
<dbReference type="InterPro" id="IPR012902">
    <property type="entry name" value="N_methyl_site"/>
</dbReference>